<protein>
    <submittedName>
        <fullName evidence="6">Aminotransferase class V</fullName>
    </submittedName>
</protein>
<dbReference type="Proteomes" id="UP000503011">
    <property type="component" value="Chromosome"/>
</dbReference>
<comment type="similarity">
    <text evidence="3">Belongs to the class-V pyridoxal-phosphate-dependent aminotransferase family.</text>
</comment>
<dbReference type="AlphaFoldDB" id="A0A6F8YWE7"/>
<dbReference type="GO" id="GO:0008483">
    <property type="term" value="F:transaminase activity"/>
    <property type="evidence" value="ECO:0007669"/>
    <property type="project" value="UniProtKB-KW"/>
</dbReference>
<evidence type="ECO:0000259" key="5">
    <source>
        <dbReference type="Pfam" id="PF00266"/>
    </source>
</evidence>
<name>A0A6F8YWE7_9ACTN</name>
<dbReference type="InterPro" id="IPR000192">
    <property type="entry name" value="Aminotrans_V_dom"/>
</dbReference>
<dbReference type="InterPro" id="IPR015421">
    <property type="entry name" value="PyrdxlP-dep_Trfase_major"/>
</dbReference>
<dbReference type="EMBL" id="AP022871">
    <property type="protein sequence ID" value="BCB90384.1"/>
    <property type="molecule type" value="Genomic_DNA"/>
</dbReference>
<keyword evidence="7" id="KW-1185">Reference proteome</keyword>
<comment type="cofactor">
    <cofactor evidence="1 4">
        <name>pyridoxal 5'-phosphate</name>
        <dbReference type="ChEBI" id="CHEBI:597326"/>
    </cofactor>
</comment>
<dbReference type="KEGG" id="psuu:Psuf_076970"/>
<dbReference type="PANTHER" id="PTHR43586:SF24">
    <property type="entry name" value="BLR4730 PROTEIN"/>
    <property type="match status" value="1"/>
</dbReference>
<dbReference type="SUPFAM" id="SSF53383">
    <property type="entry name" value="PLP-dependent transferases"/>
    <property type="match status" value="1"/>
</dbReference>
<dbReference type="InterPro" id="IPR015422">
    <property type="entry name" value="PyrdxlP-dep_Trfase_small"/>
</dbReference>
<evidence type="ECO:0000256" key="4">
    <source>
        <dbReference type="RuleBase" id="RU004504"/>
    </source>
</evidence>
<feature type="domain" description="Aminotransferase class V" evidence="5">
    <location>
        <begin position="30"/>
        <end position="392"/>
    </location>
</feature>
<keyword evidence="2" id="KW-0663">Pyridoxal phosphate</keyword>
<dbReference type="PROSITE" id="PS00595">
    <property type="entry name" value="AA_TRANSFER_CLASS_5"/>
    <property type="match status" value="1"/>
</dbReference>
<dbReference type="InterPro" id="IPR020578">
    <property type="entry name" value="Aminotrans_V_PyrdxlP_BS"/>
</dbReference>
<sequence>MSRAAGAGAAGIDVERARRETPGCANVAHLNNAGAALPPAAVTDAVVGHLRLEERIGGYEAAEAAREATRNAYAAVARLIGCAPHEVAVVENATRGWDMAFYAFDFRPGDRILTVRTEYASNVIALLQVARRTGATVEVVRTGEHGLPSLDHLARELERGAALVAVTHVPTHSGLVNPAAQIGALARAAGVPYLLDACQSVGQLPVDVGEIGCDMLAATGRKFLRGPRGTGFLYVSDRLVGRLEPPFLDLHAATWTAPDAYEIRPDARRFETWETNHAGRIGLGVAVDYALGWGLGAIEARVTALAEGLRARLREVPGVTVRDEGTRRCGIVTFTVDGEPADAVSRRLRAAGINTSVSPMEYARLDLAARGLPDLVRASVHYYNTEEELDRLCARLRQ</sequence>
<dbReference type="InterPro" id="IPR015424">
    <property type="entry name" value="PyrdxlP-dep_Trfase"/>
</dbReference>
<dbReference type="RefSeq" id="WP_173162690.1">
    <property type="nucleotide sequence ID" value="NZ_AP022871.1"/>
</dbReference>
<dbReference type="Gene3D" id="3.90.1150.10">
    <property type="entry name" value="Aspartate Aminotransferase, domain 1"/>
    <property type="match status" value="1"/>
</dbReference>
<proteinExistence type="inferred from homology"/>
<reference evidence="6 7" key="1">
    <citation type="submission" date="2020-03" db="EMBL/GenBank/DDBJ databases">
        <title>Whole genome shotgun sequence of Phytohabitans suffuscus NBRC 105367.</title>
        <authorList>
            <person name="Komaki H."/>
            <person name="Tamura T."/>
        </authorList>
    </citation>
    <scope>NUCLEOTIDE SEQUENCE [LARGE SCALE GENOMIC DNA]</scope>
    <source>
        <strain evidence="6 7">NBRC 105367</strain>
    </source>
</reference>
<evidence type="ECO:0000256" key="1">
    <source>
        <dbReference type="ARBA" id="ARBA00001933"/>
    </source>
</evidence>
<evidence type="ECO:0000256" key="3">
    <source>
        <dbReference type="RuleBase" id="RU004075"/>
    </source>
</evidence>
<dbReference type="Gene3D" id="3.40.640.10">
    <property type="entry name" value="Type I PLP-dependent aspartate aminotransferase-like (Major domain)"/>
    <property type="match status" value="1"/>
</dbReference>
<dbReference type="Pfam" id="PF00266">
    <property type="entry name" value="Aminotran_5"/>
    <property type="match status" value="1"/>
</dbReference>
<keyword evidence="6" id="KW-0032">Aminotransferase</keyword>
<organism evidence="6 7">
    <name type="scientific">Phytohabitans suffuscus</name>
    <dbReference type="NCBI Taxonomy" id="624315"/>
    <lineage>
        <taxon>Bacteria</taxon>
        <taxon>Bacillati</taxon>
        <taxon>Actinomycetota</taxon>
        <taxon>Actinomycetes</taxon>
        <taxon>Micromonosporales</taxon>
        <taxon>Micromonosporaceae</taxon>
    </lineage>
</organism>
<accession>A0A6F8YWE7</accession>
<evidence type="ECO:0000313" key="7">
    <source>
        <dbReference type="Proteomes" id="UP000503011"/>
    </source>
</evidence>
<evidence type="ECO:0000256" key="2">
    <source>
        <dbReference type="ARBA" id="ARBA00022898"/>
    </source>
</evidence>
<dbReference type="PANTHER" id="PTHR43586">
    <property type="entry name" value="CYSTEINE DESULFURASE"/>
    <property type="match status" value="1"/>
</dbReference>
<evidence type="ECO:0000313" key="6">
    <source>
        <dbReference type="EMBL" id="BCB90384.1"/>
    </source>
</evidence>
<gene>
    <name evidence="6" type="ORF">Psuf_076970</name>
</gene>
<reference evidence="6 7" key="2">
    <citation type="submission" date="2020-03" db="EMBL/GenBank/DDBJ databases">
        <authorList>
            <person name="Ichikawa N."/>
            <person name="Kimura A."/>
            <person name="Kitahashi Y."/>
            <person name="Uohara A."/>
        </authorList>
    </citation>
    <scope>NUCLEOTIDE SEQUENCE [LARGE SCALE GENOMIC DNA]</scope>
    <source>
        <strain evidence="6 7">NBRC 105367</strain>
    </source>
</reference>
<keyword evidence="6" id="KW-0808">Transferase</keyword>